<sequence>MDTLTVIGIAIIAFVLIVGFTAMNLKAASSFQKEASGSSVSSQDNARIKGDDGENKADEDKVEDESENENKK</sequence>
<dbReference type="RefSeq" id="WP_342125974.1">
    <property type="nucleotide sequence ID" value="NZ_JBCAUS010000001.1"/>
</dbReference>
<feature type="transmembrane region" description="Helical" evidence="2">
    <location>
        <begin position="6"/>
        <end position="25"/>
    </location>
</feature>
<keyword evidence="2" id="KW-0812">Transmembrane</keyword>
<accession>A0ABU9KPA8</accession>
<keyword evidence="4" id="KW-1185">Reference proteome</keyword>
<name>A0ABU9KPA8_9EURY</name>
<dbReference type="Proteomes" id="UP001396646">
    <property type="component" value="Unassembled WGS sequence"/>
</dbReference>
<evidence type="ECO:0000256" key="1">
    <source>
        <dbReference type="SAM" id="MobiDB-lite"/>
    </source>
</evidence>
<keyword evidence="2" id="KW-1133">Transmembrane helix</keyword>
<reference evidence="3 4" key="1">
    <citation type="submission" date="2024-04" db="EMBL/GenBank/DDBJ databases">
        <title>Methanococcoides sp. LMO-2.</title>
        <authorList>
            <person name="Liang L."/>
        </authorList>
    </citation>
    <scope>NUCLEOTIDE SEQUENCE [LARGE SCALE GENOMIC DNA]</scope>
    <source>
        <strain evidence="3 4">LMO-2</strain>
    </source>
</reference>
<feature type="compositionally biased region" description="Acidic residues" evidence="1">
    <location>
        <begin position="60"/>
        <end position="72"/>
    </location>
</feature>
<keyword evidence="2" id="KW-0472">Membrane</keyword>
<protein>
    <submittedName>
        <fullName evidence="3">Uncharacterized protein</fullName>
    </submittedName>
</protein>
<evidence type="ECO:0000256" key="2">
    <source>
        <dbReference type="SAM" id="Phobius"/>
    </source>
</evidence>
<evidence type="ECO:0000313" key="3">
    <source>
        <dbReference type="EMBL" id="MEL4304235.1"/>
    </source>
</evidence>
<proteinExistence type="predicted"/>
<comment type="caution">
    <text evidence="3">The sequence shown here is derived from an EMBL/GenBank/DDBJ whole genome shotgun (WGS) entry which is preliminary data.</text>
</comment>
<feature type="compositionally biased region" description="Basic and acidic residues" evidence="1">
    <location>
        <begin position="46"/>
        <end position="59"/>
    </location>
</feature>
<feature type="compositionally biased region" description="Polar residues" evidence="1">
    <location>
        <begin position="33"/>
        <end position="45"/>
    </location>
</feature>
<feature type="region of interest" description="Disordered" evidence="1">
    <location>
        <begin position="33"/>
        <end position="72"/>
    </location>
</feature>
<gene>
    <name evidence="3" type="ORF">WOA13_00085</name>
</gene>
<evidence type="ECO:0000313" key="4">
    <source>
        <dbReference type="Proteomes" id="UP001396646"/>
    </source>
</evidence>
<organism evidence="3 4">
    <name type="scientific">Methanococcoides cohabitans</name>
    <dbReference type="NCBI Taxonomy" id="3136559"/>
    <lineage>
        <taxon>Archaea</taxon>
        <taxon>Methanobacteriati</taxon>
        <taxon>Methanobacteriota</taxon>
        <taxon>Stenosarchaea group</taxon>
        <taxon>Methanomicrobia</taxon>
        <taxon>Methanosarcinales</taxon>
        <taxon>Methanosarcinaceae</taxon>
        <taxon>Methanococcoides</taxon>
    </lineage>
</organism>
<dbReference type="EMBL" id="JBCAUS010000001">
    <property type="protein sequence ID" value="MEL4304235.1"/>
    <property type="molecule type" value="Genomic_DNA"/>
</dbReference>